<evidence type="ECO:0000313" key="2">
    <source>
        <dbReference type="Proteomes" id="UP000199564"/>
    </source>
</evidence>
<evidence type="ECO:0000313" key="1">
    <source>
        <dbReference type="EMBL" id="SFO31259.1"/>
    </source>
</evidence>
<dbReference type="AlphaFoldDB" id="A0A1I5G5X2"/>
<dbReference type="Pfam" id="PF13376">
    <property type="entry name" value="OmdA"/>
    <property type="match status" value="1"/>
</dbReference>
<gene>
    <name evidence="1" type="ORF">SAMN04488519_105216</name>
</gene>
<name>A0A1I5G5X2_9BACT</name>
<dbReference type="InterPro" id="IPR037079">
    <property type="entry name" value="AF2212/PG0164-like_sf"/>
</dbReference>
<dbReference type="Pfam" id="PF08922">
    <property type="entry name" value="DUF1905"/>
    <property type="match status" value="1"/>
</dbReference>
<reference evidence="2" key="1">
    <citation type="submission" date="2016-10" db="EMBL/GenBank/DDBJ databases">
        <authorList>
            <person name="Varghese N."/>
            <person name="Submissions S."/>
        </authorList>
    </citation>
    <scope>NUCLEOTIDE SEQUENCE [LARGE SCALE GENOMIC DNA]</scope>
    <source>
        <strain evidence="2">DSM 15282</strain>
    </source>
</reference>
<dbReference type="RefSeq" id="WP_091653474.1">
    <property type="nucleotide sequence ID" value="NZ_FOVW01000005.1"/>
</dbReference>
<proteinExistence type="predicted"/>
<dbReference type="InterPro" id="IPR015018">
    <property type="entry name" value="DUF1905"/>
</dbReference>
<dbReference type="SUPFAM" id="SSF141694">
    <property type="entry name" value="AF2212/PG0164-like"/>
    <property type="match status" value="1"/>
</dbReference>
<keyword evidence="2" id="KW-1185">Reference proteome</keyword>
<sequence>MELILEGDFYLERFSGKAGWTYIPFSKENISAKNPFGMLKVSGSIDEYQFEDKHLMPIGDGRLFLPLAKQIRKKIKKEAGDSVHLKLYRQALPDSAPPELLDCLRDDPGKLKLFDLLPVEEKEKWISFIYSANSEDEKANRIVKLLEELH</sequence>
<dbReference type="Proteomes" id="UP000199564">
    <property type="component" value="Unassembled WGS sequence"/>
</dbReference>
<dbReference type="EMBL" id="FOVW01000005">
    <property type="protein sequence ID" value="SFO31259.1"/>
    <property type="molecule type" value="Genomic_DNA"/>
</dbReference>
<organism evidence="1 2">
    <name type="scientific">Algoriphagus ornithinivorans</name>
    <dbReference type="NCBI Taxonomy" id="226506"/>
    <lineage>
        <taxon>Bacteria</taxon>
        <taxon>Pseudomonadati</taxon>
        <taxon>Bacteroidota</taxon>
        <taxon>Cytophagia</taxon>
        <taxon>Cytophagales</taxon>
        <taxon>Cyclobacteriaceae</taxon>
        <taxon>Algoriphagus</taxon>
    </lineage>
</organism>
<protein>
    <submittedName>
        <fullName evidence="1">Bacteriocin-protection, YdeI or OmpD-Associated</fullName>
    </submittedName>
</protein>
<accession>A0A1I5G5X2</accession>
<dbReference type="Gene3D" id="2.40.30.100">
    <property type="entry name" value="AF2212/PG0164-like"/>
    <property type="match status" value="1"/>
</dbReference>
<dbReference type="STRING" id="226506.SAMN04488519_105216"/>